<proteinExistence type="predicted"/>
<evidence type="ECO:0000313" key="3">
    <source>
        <dbReference type="Proteomes" id="UP001432027"/>
    </source>
</evidence>
<reference evidence="2" key="1">
    <citation type="submission" date="2023-10" db="EMBL/GenBank/DDBJ databases">
        <title>Genome assembly of Pristionchus species.</title>
        <authorList>
            <person name="Yoshida K."/>
            <person name="Sommer R.J."/>
        </authorList>
    </citation>
    <scope>NUCLEOTIDE SEQUENCE</scope>
    <source>
        <strain evidence="2">RS0144</strain>
    </source>
</reference>
<feature type="non-terminal residue" evidence="2">
    <location>
        <position position="1"/>
    </location>
</feature>
<evidence type="ECO:0000313" key="2">
    <source>
        <dbReference type="EMBL" id="GMT06668.1"/>
    </source>
</evidence>
<evidence type="ECO:0000256" key="1">
    <source>
        <dbReference type="SAM" id="MobiDB-lite"/>
    </source>
</evidence>
<dbReference type="EMBL" id="BTSX01000006">
    <property type="protein sequence ID" value="GMT06668.1"/>
    <property type="molecule type" value="Genomic_DNA"/>
</dbReference>
<comment type="caution">
    <text evidence="2">The sequence shown here is derived from an EMBL/GenBank/DDBJ whole genome shotgun (WGS) entry which is preliminary data.</text>
</comment>
<gene>
    <name evidence="2" type="ORF">PENTCL1PPCAC_28842</name>
</gene>
<keyword evidence="3" id="KW-1185">Reference proteome</keyword>
<accession>A0AAV5UK40</accession>
<sequence>SPGVDLQGCWREMEKMITSAVPVTRVDETILQALFDDAFHEKERIETDQIIARLMFKPCFNHIDDPENRFITLRKKFRYLARYYLQVQDYNRFGLVVMTSIIRAWPVTISYVDEKKPSYTWDRAPLSIAMKGGSIRKDGDKYMIRVLALEDKDIGTILHRAEANTQLLAIDEHGKEVPTSAFIIELNREGGGGERKREAPMVIEQAKRPKAVSRSTKNREEDAQSPKPSAFFESAFSHEPSGEGQPYIFVGRNGKIQQDFVDDESKNLIFTINNISIIDPSTRATITQKYLLKTRFEFQFIAFNTSFIIRSTEHYPTDPSDYQMAVRSMPFEVSSNASTHWKKSFAAIWDTLFLYHYNLGQLSPDELKRGSKDEGNKLCWGKVKEMVKQFISCRSEFHVRPLMETELRTVSRMILARRLAEYNEFIKKRLKRKIEGWWIIDSLSLGDKEKIIQQILGKPMRRPHDEDAHKTFTQLLNSEMQSIEMPDNFAVKQSDFTDYLVVVSGTIPELASCTIHSWLHAVSEIIAGPTLHIGCPETSIRMFNRQLITLRSAESAKRTVRKILELAQTGLRTSDPLTNVLMIRIDEREEYRLLFEMIDPSNVENPYHFGFYNTKAIKETKIAIKDKNRLNERDLNDAIRDGVITKNKIELGGLFAVLKTGYLSNFHKIIKSSEGKLIIFPIFKSKNSTSARNSENVGYSEPAYPYDFTPAEMVNNEINPAIGPLSAKSAGDTALEVYSQADTTISRAMASMRLQDQSHRQMQQSQQHLLQQQQYSAQYQFDVPIYTPESVVQPECPAYQMMPAVQHMQTMQQPLQPLQQLQINHYYGGAPPPYNAQSGMVNYTTQGAQVHPPPPDPVNESLVGINNPNYESL</sequence>
<dbReference type="AlphaFoldDB" id="A0AAV5UK40"/>
<feature type="region of interest" description="Disordered" evidence="1">
    <location>
        <begin position="205"/>
        <end position="229"/>
    </location>
</feature>
<dbReference type="Proteomes" id="UP001432027">
    <property type="component" value="Unassembled WGS sequence"/>
</dbReference>
<name>A0AAV5UK40_9BILA</name>
<feature type="compositionally biased region" description="Polar residues" evidence="1">
    <location>
        <begin position="864"/>
        <end position="873"/>
    </location>
</feature>
<feature type="region of interest" description="Disordered" evidence="1">
    <location>
        <begin position="847"/>
        <end position="873"/>
    </location>
</feature>
<protein>
    <submittedName>
        <fullName evidence="2">Uncharacterized protein</fullName>
    </submittedName>
</protein>
<organism evidence="2 3">
    <name type="scientific">Pristionchus entomophagus</name>
    <dbReference type="NCBI Taxonomy" id="358040"/>
    <lineage>
        <taxon>Eukaryota</taxon>
        <taxon>Metazoa</taxon>
        <taxon>Ecdysozoa</taxon>
        <taxon>Nematoda</taxon>
        <taxon>Chromadorea</taxon>
        <taxon>Rhabditida</taxon>
        <taxon>Rhabditina</taxon>
        <taxon>Diplogasteromorpha</taxon>
        <taxon>Diplogasteroidea</taxon>
        <taxon>Neodiplogasteridae</taxon>
        <taxon>Pristionchus</taxon>
    </lineage>
</organism>